<dbReference type="PANTHER" id="PTHR11265">
    <property type="entry name" value="S-ADENOSYL-METHYLTRANSFERASE MRAW"/>
    <property type="match status" value="1"/>
</dbReference>
<dbReference type="InterPro" id="IPR023397">
    <property type="entry name" value="SAM-dep_MeTrfase_MraW_recog"/>
</dbReference>
<dbReference type="SUPFAM" id="SSF81799">
    <property type="entry name" value="Putative methyltransferase TM0872, insert domain"/>
    <property type="match status" value="1"/>
</dbReference>
<dbReference type="SUPFAM" id="SSF53335">
    <property type="entry name" value="S-adenosyl-L-methionine-dependent methyltransferases"/>
    <property type="match status" value="1"/>
</dbReference>
<dbReference type="GO" id="GO:0071424">
    <property type="term" value="F:rRNA (cytosine-N4-)-methyltransferase activity"/>
    <property type="evidence" value="ECO:0007669"/>
    <property type="project" value="UniProtKB-UniRule"/>
</dbReference>
<dbReference type="HAMAP" id="MF_01007">
    <property type="entry name" value="16SrRNA_methyltr_H"/>
    <property type="match status" value="1"/>
</dbReference>
<dbReference type="Gene3D" id="3.40.50.150">
    <property type="entry name" value="Vaccinia Virus protein VP39"/>
    <property type="match status" value="1"/>
</dbReference>
<comment type="caution">
    <text evidence="7">The sequence shown here is derived from an EMBL/GenBank/DDBJ whole genome shotgun (WGS) entry which is preliminary data.</text>
</comment>
<accession>A0A419F7S2</accession>
<dbReference type="NCBIfam" id="TIGR00006">
    <property type="entry name" value="16S rRNA (cytosine(1402)-N(4))-methyltransferase RsmH"/>
    <property type="match status" value="1"/>
</dbReference>
<comment type="function">
    <text evidence="6">Specifically methylates the N4 position of cytidine in position 1402 (C1402) of 16S rRNA.</text>
</comment>
<dbReference type="Proteomes" id="UP000285961">
    <property type="component" value="Unassembled WGS sequence"/>
</dbReference>
<feature type="binding site" evidence="6">
    <location>
        <position position="106"/>
    </location>
    <ligand>
        <name>S-adenosyl-L-methionine</name>
        <dbReference type="ChEBI" id="CHEBI:59789"/>
    </ligand>
</feature>
<proteinExistence type="inferred from homology"/>
<name>A0A419F7S2_9BACT</name>
<evidence type="ECO:0000256" key="1">
    <source>
        <dbReference type="ARBA" id="ARBA00010396"/>
    </source>
</evidence>
<evidence type="ECO:0000256" key="6">
    <source>
        <dbReference type="HAMAP-Rule" id="MF_01007"/>
    </source>
</evidence>
<dbReference type="InterPro" id="IPR029063">
    <property type="entry name" value="SAM-dependent_MTases_sf"/>
</dbReference>
<evidence type="ECO:0000313" key="8">
    <source>
        <dbReference type="Proteomes" id="UP000285961"/>
    </source>
</evidence>
<sequence length="315" mass="35047">MSPHVPVLAREVIELLVPAHGEVIVDGTVGGGGHAELILRELGPTGRLIGIDCDKEAIELAAKQLGPRPNVTLVHENFRHLNEILDSIGIPEVDGLLLDLGVSSFQLQEATRGFSFMAEGPLDMRMDKRQSVTAADIVNTFSEIEIADILKHNGEERDARKIARAIVRERSRKPILTTTELADIVRRSVPHRPGRARIDPATRTFQALRIEVNAELENLAKALEDALPRLKQRGRICIISFHSLEDRIVKRTFARAARGCICPPEFPQCICGRKPFLRILTPRPVRPSREEIAVNPRSRSARLRAAERVASETMH</sequence>
<feature type="binding site" evidence="6">
    <location>
        <position position="99"/>
    </location>
    <ligand>
        <name>S-adenosyl-L-methionine</name>
        <dbReference type="ChEBI" id="CHEBI:59789"/>
    </ligand>
</feature>
<keyword evidence="2 6" id="KW-0698">rRNA processing</keyword>
<dbReference type="GO" id="GO:0005737">
    <property type="term" value="C:cytoplasm"/>
    <property type="evidence" value="ECO:0007669"/>
    <property type="project" value="UniProtKB-SubCell"/>
</dbReference>
<keyword evidence="3 6" id="KW-0489">Methyltransferase</keyword>
<keyword evidence="5 6" id="KW-0949">S-adenosyl-L-methionine</keyword>
<reference evidence="7 8" key="1">
    <citation type="journal article" date="2017" name="ISME J.">
        <title>Energy and carbon metabolisms in a deep terrestrial subsurface fluid microbial community.</title>
        <authorList>
            <person name="Momper L."/>
            <person name="Jungbluth S.P."/>
            <person name="Lee M.D."/>
            <person name="Amend J.P."/>
        </authorList>
    </citation>
    <scope>NUCLEOTIDE SEQUENCE [LARGE SCALE GENOMIC DNA]</scope>
    <source>
        <strain evidence="7">SURF_17</strain>
    </source>
</reference>
<organism evidence="7 8">
    <name type="scientific">Candidatus Abyssobacteria bacterium SURF_17</name>
    <dbReference type="NCBI Taxonomy" id="2093361"/>
    <lineage>
        <taxon>Bacteria</taxon>
        <taxon>Pseudomonadati</taxon>
        <taxon>Candidatus Hydrogenedentota</taxon>
        <taxon>Candidatus Abyssobacteria</taxon>
    </lineage>
</organism>
<dbReference type="InterPro" id="IPR002903">
    <property type="entry name" value="RsmH"/>
</dbReference>
<dbReference type="GO" id="GO:0070475">
    <property type="term" value="P:rRNA base methylation"/>
    <property type="evidence" value="ECO:0007669"/>
    <property type="project" value="UniProtKB-UniRule"/>
</dbReference>
<feature type="binding site" evidence="6">
    <location>
        <position position="78"/>
    </location>
    <ligand>
        <name>S-adenosyl-L-methionine</name>
        <dbReference type="ChEBI" id="CHEBI:59789"/>
    </ligand>
</feature>
<evidence type="ECO:0000256" key="3">
    <source>
        <dbReference type="ARBA" id="ARBA00022603"/>
    </source>
</evidence>
<dbReference type="AlphaFoldDB" id="A0A419F7S2"/>
<evidence type="ECO:0000313" key="7">
    <source>
        <dbReference type="EMBL" id="RJP74468.1"/>
    </source>
</evidence>
<keyword evidence="4 6" id="KW-0808">Transferase</keyword>
<evidence type="ECO:0000256" key="2">
    <source>
        <dbReference type="ARBA" id="ARBA00022552"/>
    </source>
</evidence>
<dbReference type="PANTHER" id="PTHR11265:SF0">
    <property type="entry name" value="12S RRNA N4-METHYLCYTIDINE METHYLTRANSFERASE"/>
    <property type="match status" value="1"/>
</dbReference>
<feature type="binding site" evidence="6">
    <location>
        <position position="52"/>
    </location>
    <ligand>
        <name>S-adenosyl-L-methionine</name>
        <dbReference type="ChEBI" id="CHEBI:59789"/>
    </ligand>
</feature>
<dbReference type="Pfam" id="PF01795">
    <property type="entry name" value="Methyltransf_5"/>
    <property type="match status" value="1"/>
</dbReference>
<evidence type="ECO:0000256" key="5">
    <source>
        <dbReference type="ARBA" id="ARBA00022691"/>
    </source>
</evidence>
<dbReference type="PIRSF" id="PIRSF004486">
    <property type="entry name" value="MraW"/>
    <property type="match status" value="1"/>
</dbReference>
<feature type="binding site" evidence="6">
    <location>
        <begin position="32"/>
        <end position="34"/>
    </location>
    <ligand>
        <name>S-adenosyl-L-methionine</name>
        <dbReference type="ChEBI" id="CHEBI:59789"/>
    </ligand>
</feature>
<gene>
    <name evidence="6 7" type="primary">rsmH</name>
    <name evidence="7" type="ORF">C4532_02555</name>
</gene>
<protein>
    <recommendedName>
        <fullName evidence="6">Ribosomal RNA small subunit methyltransferase H</fullName>
        <ecNumber evidence="6">2.1.1.199</ecNumber>
    </recommendedName>
    <alternativeName>
        <fullName evidence="6">16S rRNA m(4)C1402 methyltransferase</fullName>
    </alternativeName>
    <alternativeName>
        <fullName evidence="6">rRNA (cytosine-N(4)-)-methyltransferase RsmH</fullName>
    </alternativeName>
</protein>
<comment type="catalytic activity">
    <reaction evidence="6">
        <text>cytidine(1402) in 16S rRNA + S-adenosyl-L-methionine = N(4)-methylcytidine(1402) in 16S rRNA + S-adenosyl-L-homocysteine + H(+)</text>
        <dbReference type="Rhea" id="RHEA:42928"/>
        <dbReference type="Rhea" id="RHEA-COMP:10286"/>
        <dbReference type="Rhea" id="RHEA-COMP:10287"/>
        <dbReference type="ChEBI" id="CHEBI:15378"/>
        <dbReference type="ChEBI" id="CHEBI:57856"/>
        <dbReference type="ChEBI" id="CHEBI:59789"/>
        <dbReference type="ChEBI" id="CHEBI:74506"/>
        <dbReference type="ChEBI" id="CHEBI:82748"/>
        <dbReference type="EC" id="2.1.1.199"/>
    </reaction>
</comment>
<evidence type="ECO:0000256" key="4">
    <source>
        <dbReference type="ARBA" id="ARBA00022679"/>
    </source>
</evidence>
<dbReference type="EMBL" id="QZKI01000015">
    <property type="protein sequence ID" value="RJP74468.1"/>
    <property type="molecule type" value="Genomic_DNA"/>
</dbReference>
<dbReference type="Gene3D" id="1.10.150.170">
    <property type="entry name" value="Putative methyltransferase TM0872, insert domain"/>
    <property type="match status" value="1"/>
</dbReference>
<dbReference type="FunFam" id="1.10.150.170:FF:000003">
    <property type="entry name" value="Ribosomal RNA small subunit methyltransferase H"/>
    <property type="match status" value="1"/>
</dbReference>
<dbReference type="EC" id="2.1.1.199" evidence="6"/>
<keyword evidence="6" id="KW-0963">Cytoplasm</keyword>
<comment type="similarity">
    <text evidence="1 6">Belongs to the methyltransferase superfamily. RsmH family.</text>
</comment>
<comment type="subcellular location">
    <subcellularLocation>
        <location evidence="6">Cytoplasm</location>
    </subcellularLocation>
</comment>